<keyword evidence="2" id="KW-1185">Reference proteome</keyword>
<sequence length="76" mass="8651">MSKINLSTSFQTLKSNQFLFTGSEKVVEIFKESNKLKIGSVGLPQIGKNVKKEKSRQEISSQINKKKIFRKKPPIL</sequence>
<dbReference type="Proteomes" id="UP000479000">
    <property type="component" value="Unassembled WGS sequence"/>
</dbReference>
<protein>
    <submittedName>
        <fullName evidence="1">Uncharacterized protein</fullName>
    </submittedName>
</protein>
<dbReference type="AlphaFoldDB" id="A0A6H5G6J1"/>
<organism evidence="1 2">
    <name type="scientific">Nesidiocoris tenuis</name>
    <dbReference type="NCBI Taxonomy" id="355587"/>
    <lineage>
        <taxon>Eukaryota</taxon>
        <taxon>Metazoa</taxon>
        <taxon>Ecdysozoa</taxon>
        <taxon>Arthropoda</taxon>
        <taxon>Hexapoda</taxon>
        <taxon>Insecta</taxon>
        <taxon>Pterygota</taxon>
        <taxon>Neoptera</taxon>
        <taxon>Paraneoptera</taxon>
        <taxon>Hemiptera</taxon>
        <taxon>Heteroptera</taxon>
        <taxon>Panheteroptera</taxon>
        <taxon>Cimicomorpha</taxon>
        <taxon>Miridae</taxon>
        <taxon>Dicyphina</taxon>
        <taxon>Nesidiocoris</taxon>
    </lineage>
</organism>
<feature type="non-terminal residue" evidence="1">
    <location>
        <position position="76"/>
    </location>
</feature>
<name>A0A6H5G6J1_9HEMI</name>
<accession>A0A6H5G6J1</accession>
<dbReference type="EMBL" id="CADCXU010006650">
    <property type="protein sequence ID" value="CAA9998197.1"/>
    <property type="molecule type" value="Genomic_DNA"/>
</dbReference>
<gene>
    <name evidence="1" type="ORF">NTEN_LOCUS4480</name>
</gene>
<evidence type="ECO:0000313" key="1">
    <source>
        <dbReference type="EMBL" id="CAA9998197.1"/>
    </source>
</evidence>
<reference evidence="1 2" key="1">
    <citation type="submission" date="2020-02" db="EMBL/GenBank/DDBJ databases">
        <authorList>
            <person name="Ferguson B K."/>
        </authorList>
    </citation>
    <scope>NUCLEOTIDE SEQUENCE [LARGE SCALE GENOMIC DNA]</scope>
</reference>
<proteinExistence type="predicted"/>
<evidence type="ECO:0000313" key="2">
    <source>
        <dbReference type="Proteomes" id="UP000479000"/>
    </source>
</evidence>